<name>A0ACC0J4C5_9ERIC</name>
<accession>A0ACC0J4C5</accession>
<organism evidence="1 2">
    <name type="scientific">Camellia lanceoleosa</name>
    <dbReference type="NCBI Taxonomy" id="1840588"/>
    <lineage>
        <taxon>Eukaryota</taxon>
        <taxon>Viridiplantae</taxon>
        <taxon>Streptophyta</taxon>
        <taxon>Embryophyta</taxon>
        <taxon>Tracheophyta</taxon>
        <taxon>Spermatophyta</taxon>
        <taxon>Magnoliopsida</taxon>
        <taxon>eudicotyledons</taxon>
        <taxon>Gunneridae</taxon>
        <taxon>Pentapetalae</taxon>
        <taxon>asterids</taxon>
        <taxon>Ericales</taxon>
        <taxon>Theaceae</taxon>
        <taxon>Camellia</taxon>
    </lineage>
</organism>
<comment type="caution">
    <text evidence="1">The sequence shown here is derived from an EMBL/GenBank/DDBJ whole genome shotgun (WGS) entry which is preliminary data.</text>
</comment>
<evidence type="ECO:0000313" key="1">
    <source>
        <dbReference type="EMBL" id="KAI8031361.1"/>
    </source>
</evidence>
<dbReference type="EMBL" id="CM045758">
    <property type="protein sequence ID" value="KAI8031361.1"/>
    <property type="molecule type" value="Genomic_DNA"/>
</dbReference>
<proteinExistence type="predicted"/>
<protein>
    <submittedName>
        <fullName evidence="1">Uncharacterized protein</fullName>
    </submittedName>
</protein>
<dbReference type="Proteomes" id="UP001060215">
    <property type="component" value="Chromosome 1"/>
</dbReference>
<sequence>MYCRALLVVLVLLFSVTCHGRNQNQQLIGSSCGDIHNITFPFQLQSDTQICRGVNNNFTLSCDNNRTILSLSSAKYYVHSINYDNSTMRLIDIGIQTNNNNNTNVCSSFPNHSLTPSNLTSGDPYTSTGISLLVFLNCENPVKSPYYINTTSYCDNGIDSSSLKGYSYVVASQVSVWYVANSCTIQTITVSSSPLLIGTEIASNFSLSDVNKELEYGFEVSWEFKTCKGCKKRASCFGDAVNVVVACSSVCSFQPSFLSE</sequence>
<evidence type="ECO:0000313" key="2">
    <source>
        <dbReference type="Proteomes" id="UP001060215"/>
    </source>
</evidence>
<gene>
    <name evidence="1" type="ORF">LOK49_LG01G01688</name>
</gene>
<keyword evidence="2" id="KW-1185">Reference proteome</keyword>
<reference evidence="1 2" key="1">
    <citation type="journal article" date="2022" name="Plant J.">
        <title>Chromosome-level genome of Camellia lanceoleosa provides a valuable resource for understanding genome evolution and self-incompatibility.</title>
        <authorList>
            <person name="Gong W."/>
            <person name="Xiao S."/>
            <person name="Wang L."/>
            <person name="Liao Z."/>
            <person name="Chang Y."/>
            <person name="Mo W."/>
            <person name="Hu G."/>
            <person name="Li W."/>
            <person name="Zhao G."/>
            <person name="Zhu H."/>
            <person name="Hu X."/>
            <person name="Ji K."/>
            <person name="Xiang X."/>
            <person name="Song Q."/>
            <person name="Yuan D."/>
            <person name="Jin S."/>
            <person name="Zhang L."/>
        </authorList>
    </citation>
    <scope>NUCLEOTIDE SEQUENCE [LARGE SCALE GENOMIC DNA]</scope>
    <source>
        <strain evidence="1">SQ_2022a</strain>
    </source>
</reference>